<reference evidence="7" key="3">
    <citation type="journal article" date="2017" name="Nature">
        <title>Genome sequence of the progenitor of the wheat D genome Aegilops tauschii.</title>
        <authorList>
            <person name="Luo M.C."/>
            <person name="Gu Y.Q."/>
            <person name="Puiu D."/>
            <person name="Wang H."/>
            <person name="Twardziok S.O."/>
            <person name="Deal K.R."/>
            <person name="Huo N."/>
            <person name="Zhu T."/>
            <person name="Wang L."/>
            <person name="Wang Y."/>
            <person name="McGuire P.E."/>
            <person name="Liu S."/>
            <person name="Long H."/>
            <person name="Ramasamy R.K."/>
            <person name="Rodriguez J.C."/>
            <person name="Van S.L."/>
            <person name="Yuan L."/>
            <person name="Wang Z."/>
            <person name="Xia Z."/>
            <person name="Xiao L."/>
            <person name="Anderson O.D."/>
            <person name="Ouyang S."/>
            <person name="Liang Y."/>
            <person name="Zimin A.V."/>
            <person name="Pertea G."/>
            <person name="Qi P."/>
            <person name="Bennetzen J.L."/>
            <person name="Dai X."/>
            <person name="Dawson M.W."/>
            <person name="Muller H.G."/>
            <person name="Kugler K."/>
            <person name="Rivarola-Duarte L."/>
            <person name="Spannagl M."/>
            <person name="Mayer K.F.X."/>
            <person name="Lu F.H."/>
            <person name="Bevan M.W."/>
            <person name="Leroy P."/>
            <person name="Li P."/>
            <person name="You F.M."/>
            <person name="Sun Q."/>
            <person name="Liu Z."/>
            <person name="Lyons E."/>
            <person name="Wicker T."/>
            <person name="Salzberg S.L."/>
            <person name="Devos K.M."/>
            <person name="Dvorak J."/>
        </authorList>
    </citation>
    <scope>NUCLEOTIDE SEQUENCE [LARGE SCALE GENOMIC DNA]</scope>
    <source>
        <strain evidence="7">cv. AL8/78</strain>
    </source>
</reference>
<organism evidence="7 8">
    <name type="scientific">Aegilops tauschii subsp. strangulata</name>
    <name type="common">Goatgrass</name>
    <dbReference type="NCBI Taxonomy" id="200361"/>
    <lineage>
        <taxon>Eukaryota</taxon>
        <taxon>Viridiplantae</taxon>
        <taxon>Streptophyta</taxon>
        <taxon>Embryophyta</taxon>
        <taxon>Tracheophyta</taxon>
        <taxon>Spermatophyta</taxon>
        <taxon>Magnoliopsida</taxon>
        <taxon>Liliopsida</taxon>
        <taxon>Poales</taxon>
        <taxon>Poaceae</taxon>
        <taxon>BOP clade</taxon>
        <taxon>Pooideae</taxon>
        <taxon>Triticodae</taxon>
        <taxon>Triticeae</taxon>
        <taxon>Triticinae</taxon>
        <taxon>Aegilops</taxon>
    </lineage>
</organism>
<dbReference type="AlphaFoldDB" id="A0A453HT19"/>
<dbReference type="SUPFAM" id="SSF89550">
    <property type="entry name" value="PHP domain-like"/>
    <property type="match status" value="1"/>
</dbReference>
<dbReference type="FunFam" id="3.20.20.140:FF:000044">
    <property type="entry name" value="Polymerase/histidinol phosphatase-like protein"/>
    <property type="match status" value="1"/>
</dbReference>
<evidence type="ECO:0000313" key="7">
    <source>
        <dbReference type="EnsemblPlants" id="AET4Gv20284600.2"/>
    </source>
</evidence>
<dbReference type="PANTHER" id="PTHR13031">
    <property type="entry name" value="RIBONUCLEASE P SUBUNIT P30"/>
    <property type="match status" value="1"/>
</dbReference>
<evidence type="ECO:0000256" key="6">
    <source>
        <dbReference type="SAM" id="MobiDB-lite"/>
    </source>
</evidence>
<evidence type="ECO:0000256" key="3">
    <source>
        <dbReference type="ARBA" id="ARBA00022694"/>
    </source>
</evidence>
<evidence type="ECO:0000256" key="1">
    <source>
        <dbReference type="ARBA" id="ARBA00004123"/>
    </source>
</evidence>
<evidence type="ECO:0000256" key="4">
    <source>
        <dbReference type="ARBA" id="ARBA00022801"/>
    </source>
</evidence>
<keyword evidence="4" id="KW-0378">Hydrolase</keyword>
<protein>
    <submittedName>
        <fullName evidence="7">Uncharacterized protein</fullName>
    </submittedName>
</protein>
<dbReference type="GO" id="GO:0016787">
    <property type="term" value="F:hydrolase activity"/>
    <property type="evidence" value="ECO:0007669"/>
    <property type="project" value="UniProtKB-KW"/>
</dbReference>
<dbReference type="Proteomes" id="UP000015105">
    <property type="component" value="Chromosome 4D"/>
</dbReference>
<evidence type="ECO:0000313" key="8">
    <source>
        <dbReference type="Proteomes" id="UP000015105"/>
    </source>
</evidence>
<dbReference type="PANTHER" id="PTHR13031:SF0">
    <property type="entry name" value="RIBONUCLEASE P PROTEIN SUBUNIT P30"/>
    <property type="match status" value="1"/>
</dbReference>
<comment type="subcellular location">
    <subcellularLocation>
        <location evidence="1">Nucleus</location>
    </subcellularLocation>
</comment>
<comment type="similarity">
    <text evidence="2">Belongs to the eukaryotic/archaeal RNase P protein component 3 family.</text>
</comment>
<reference evidence="7" key="5">
    <citation type="journal article" date="2021" name="G3 (Bethesda)">
        <title>Aegilops tauschii genome assembly Aet v5.0 features greater sequence contiguity and improved annotation.</title>
        <authorList>
            <person name="Wang L."/>
            <person name="Zhu T."/>
            <person name="Rodriguez J.C."/>
            <person name="Deal K.R."/>
            <person name="Dubcovsky J."/>
            <person name="McGuire P.E."/>
            <person name="Lux T."/>
            <person name="Spannagl M."/>
            <person name="Mayer K.F.X."/>
            <person name="Baldrich P."/>
            <person name="Meyers B.C."/>
            <person name="Huo N."/>
            <person name="Gu Y.Q."/>
            <person name="Zhou H."/>
            <person name="Devos K.M."/>
            <person name="Bennetzen J.L."/>
            <person name="Unver T."/>
            <person name="Budak H."/>
            <person name="Gulick P.J."/>
            <person name="Galiba G."/>
            <person name="Kalapos B."/>
            <person name="Nelson D.R."/>
            <person name="Li P."/>
            <person name="You F.M."/>
            <person name="Luo M.C."/>
            <person name="Dvorak J."/>
        </authorList>
    </citation>
    <scope>NUCLEOTIDE SEQUENCE [LARGE SCALE GENOMIC DNA]</scope>
    <source>
        <strain evidence="7">cv. AL8/78</strain>
    </source>
</reference>
<proteinExistence type="inferred from homology"/>
<sequence>ASALSSPDGRTRRSWRRESMALLFFDLSLLPSPNPNSRLLAAARALELGYAAVALDHPHRGLLADADRCHTAPFPALSSLPLPPSASLHRSRNGSPASEPFRQYTRITLSLDSAAAAASALAPSAARLLRTYDIVAARPLTQAALDHLCQSATEIDVISIDFSHKLPFRLKLPMIKLALQRGIHFEIAYSPLIDDVNSRRQVLAEAKLLVDWTKGKNLIISSAAHNANEIRGPYDVINLCAFLLGLSMERAKAAMSVNCRLLISKATRKKHFYKETIRIDRLLPNEQLNSTKYKVGDWIGLDPISFKGDLQTLQTNLEPSPNKDELPVSPMNLRTKVLCQKRHDADVSLFADRLEQSTDDSEIPVETQEETLQANRGEAHSGSVHTIKVNPENNEIVMAGSVQACFASSVDQKCIEEHVEFVEDAMELDSTELCTLNLISGDSTPLSSDVKLPCSSLPQSMELFHTSLENKGPGQPSEIVDHTNTCANHGSIRTSGEREEQAPLDHEIVSWSDVCLEGKRLDIPDDVPVNSETHRDAAESLGCSTGGRDDETPLNLTVPLSTDLCEDIVLPAHQVEQNVDEDVENTESYKVEPVYRNAIRMISVENTLSGQDITSAAVVYDKGSSDGTWANNELEEQNLKKPDASLEKDVAKIDEGSPNYDHADDKVDISTARSEKRRQKLLLHGPSYIPFLGFLKPVSFKKKVCKVRGLVKSLYHIVCLKCAG</sequence>
<dbReference type="InterPro" id="IPR016195">
    <property type="entry name" value="Pol/histidinol_Pase-like"/>
</dbReference>
<dbReference type="Gene3D" id="3.20.20.140">
    <property type="entry name" value="Metal-dependent hydrolases"/>
    <property type="match status" value="1"/>
</dbReference>
<evidence type="ECO:0000256" key="2">
    <source>
        <dbReference type="ARBA" id="ARBA00007331"/>
    </source>
</evidence>
<feature type="region of interest" description="Disordered" evidence="6">
    <location>
        <begin position="526"/>
        <end position="552"/>
    </location>
</feature>
<name>A0A453HT19_AEGTS</name>
<reference evidence="7" key="4">
    <citation type="submission" date="2019-03" db="UniProtKB">
        <authorList>
            <consortium name="EnsemblPlants"/>
        </authorList>
    </citation>
    <scope>IDENTIFICATION</scope>
</reference>
<dbReference type="STRING" id="200361.A0A453HT19"/>
<reference evidence="8" key="1">
    <citation type="journal article" date="2014" name="Science">
        <title>Ancient hybridizations among the ancestral genomes of bread wheat.</title>
        <authorList>
            <consortium name="International Wheat Genome Sequencing Consortium,"/>
            <person name="Marcussen T."/>
            <person name="Sandve S.R."/>
            <person name="Heier L."/>
            <person name="Spannagl M."/>
            <person name="Pfeifer M."/>
            <person name="Jakobsen K.S."/>
            <person name="Wulff B.B."/>
            <person name="Steuernagel B."/>
            <person name="Mayer K.F."/>
            <person name="Olsen O.A."/>
        </authorList>
    </citation>
    <scope>NUCLEOTIDE SEQUENCE [LARGE SCALE GENOMIC DNA]</scope>
    <source>
        <strain evidence="8">cv. AL8/78</strain>
    </source>
</reference>
<accession>A0A453HT19</accession>
<keyword evidence="8" id="KW-1185">Reference proteome</keyword>
<evidence type="ECO:0000256" key="5">
    <source>
        <dbReference type="ARBA" id="ARBA00023242"/>
    </source>
</evidence>
<reference evidence="8" key="2">
    <citation type="journal article" date="2017" name="Nat. Plants">
        <title>The Aegilops tauschii genome reveals multiple impacts of transposons.</title>
        <authorList>
            <person name="Zhao G."/>
            <person name="Zou C."/>
            <person name="Li K."/>
            <person name="Wang K."/>
            <person name="Li T."/>
            <person name="Gao L."/>
            <person name="Zhang X."/>
            <person name="Wang H."/>
            <person name="Yang Z."/>
            <person name="Liu X."/>
            <person name="Jiang W."/>
            <person name="Mao L."/>
            <person name="Kong X."/>
            <person name="Jiao Y."/>
            <person name="Jia J."/>
        </authorList>
    </citation>
    <scope>NUCLEOTIDE SEQUENCE [LARGE SCALE GENOMIC DNA]</scope>
    <source>
        <strain evidence="8">cv. AL8/78</strain>
    </source>
</reference>
<keyword evidence="5" id="KW-0539">Nucleus</keyword>
<dbReference type="Pfam" id="PF01876">
    <property type="entry name" value="RNase_P_p30"/>
    <property type="match status" value="1"/>
</dbReference>
<dbReference type="GO" id="GO:0005655">
    <property type="term" value="C:nucleolar ribonuclease P complex"/>
    <property type="evidence" value="ECO:0007669"/>
    <property type="project" value="TreeGrafter"/>
</dbReference>
<dbReference type="GO" id="GO:0003723">
    <property type="term" value="F:RNA binding"/>
    <property type="evidence" value="ECO:0007669"/>
    <property type="project" value="TreeGrafter"/>
</dbReference>
<keyword evidence="3" id="KW-0819">tRNA processing</keyword>
<dbReference type="EnsemblPlants" id="AET4Gv20284600.2">
    <property type="protein sequence ID" value="AET4Gv20284600.2"/>
    <property type="gene ID" value="AET4Gv20284600"/>
</dbReference>
<dbReference type="GO" id="GO:0008033">
    <property type="term" value="P:tRNA processing"/>
    <property type="evidence" value="ECO:0007669"/>
    <property type="project" value="UniProtKB-KW"/>
</dbReference>
<dbReference type="InterPro" id="IPR002738">
    <property type="entry name" value="RNase_P_p30"/>
</dbReference>
<dbReference type="Gramene" id="AET4Gv20284600.2">
    <property type="protein sequence ID" value="AET4Gv20284600.2"/>
    <property type="gene ID" value="AET4Gv20284600"/>
</dbReference>